<accession>A0ABS3KS18</accession>
<dbReference type="Pfam" id="PF00205">
    <property type="entry name" value="TPP_enzyme_M"/>
    <property type="match status" value="1"/>
</dbReference>
<dbReference type="InterPro" id="IPR029035">
    <property type="entry name" value="DHS-like_NAD/FAD-binding_dom"/>
</dbReference>
<evidence type="ECO:0000259" key="6">
    <source>
        <dbReference type="Pfam" id="PF02776"/>
    </source>
</evidence>
<evidence type="ECO:0000259" key="5">
    <source>
        <dbReference type="Pfam" id="PF02775"/>
    </source>
</evidence>
<dbReference type="PANTHER" id="PTHR18968:SF13">
    <property type="entry name" value="ACETOLACTATE SYNTHASE CATALYTIC SUBUNIT, MITOCHONDRIAL"/>
    <property type="match status" value="1"/>
</dbReference>
<reference evidence="7 8" key="1">
    <citation type="submission" date="2020-09" db="EMBL/GenBank/DDBJ databases">
        <title>Roseomonas.</title>
        <authorList>
            <person name="Zhu W."/>
        </authorList>
    </citation>
    <scope>NUCLEOTIDE SEQUENCE [LARGE SCALE GENOMIC DNA]</scope>
    <source>
        <strain evidence="7 8">573</strain>
    </source>
</reference>
<evidence type="ECO:0000256" key="1">
    <source>
        <dbReference type="ARBA" id="ARBA00007812"/>
    </source>
</evidence>
<dbReference type="InterPro" id="IPR012000">
    <property type="entry name" value="Thiamin_PyroP_enz_cen_dom"/>
</dbReference>
<dbReference type="Proteomes" id="UP001518989">
    <property type="component" value="Unassembled WGS sequence"/>
</dbReference>
<proteinExistence type="inferred from homology"/>
<dbReference type="Gene3D" id="3.40.50.1220">
    <property type="entry name" value="TPP-binding domain"/>
    <property type="match status" value="1"/>
</dbReference>
<name>A0ABS3KS18_9PROT</name>
<dbReference type="InterPro" id="IPR045229">
    <property type="entry name" value="TPP_enz"/>
</dbReference>
<keyword evidence="2 3" id="KW-0786">Thiamine pyrophosphate</keyword>
<dbReference type="PANTHER" id="PTHR18968">
    <property type="entry name" value="THIAMINE PYROPHOSPHATE ENZYMES"/>
    <property type="match status" value="1"/>
</dbReference>
<dbReference type="InterPro" id="IPR029061">
    <property type="entry name" value="THDP-binding"/>
</dbReference>
<evidence type="ECO:0000259" key="4">
    <source>
        <dbReference type="Pfam" id="PF00205"/>
    </source>
</evidence>
<keyword evidence="8" id="KW-1185">Reference proteome</keyword>
<dbReference type="SUPFAM" id="SSF52467">
    <property type="entry name" value="DHS-like NAD/FAD-binding domain"/>
    <property type="match status" value="1"/>
</dbReference>
<dbReference type="Gene3D" id="3.40.50.970">
    <property type="match status" value="2"/>
</dbReference>
<comment type="similarity">
    <text evidence="1 3">Belongs to the TPP enzyme family.</text>
</comment>
<dbReference type="EMBL" id="JACTNG010000008">
    <property type="protein sequence ID" value="MBO1080263.1"/>
    <property type="molecule type" value="Genomic_DNA"/>
</dbReference>
<gene>
    <name evidence="7" type="ORF">IAI61_14580</name>
</gene>
<evidence type="ECO:0000256" key="2">
    <source>
        <dbReference type="ARBA" id="ARBA00023052"/>
    </source>
</evidence>
<dbReference type="CDD" id="cd07035">
    <property type="entry name" value="TPP_PYR_POX_like"/>
    <property type="match status" value="1"/>
</dbReference>
<dbReference type="CDD" id="cd02002">
    <property type="entry name" value="TPP_BFDC"/>
    <property type="match status" value="1"/>
</dbReference>
<feature type="domain" description="Thiamine pyrophosphate enzyme TPP-binding" evidence="5">
    <location>
        <begin position="415"/>
        <end position="549"/>
    </location>
</feature>
<dbReference type="RefSeq" id="WP_207418148.1">
    <property type="nucleotide sequence ID" value="NZ_CP061177.1"/>
</dbReference>
<feature type="domain" description="Thiamine pyrophosphate enzyme central" evidence="4">
    <location>
        <begin position="212"/>
        <end position="340"/>
    </location>
</feature>
<protein>
    <submittedName>
        <fullName evidence="7">Thiamine pyrophosphate-requiring protein</fullName>
    </submittedName>
</protein>
<sequence>MNDRMEASPSAAEIFLRQLGAAGVDWLFANGGTDFPPIVEAYAKLADSNHRLPRPMTVPHENAAVAMAHGATMLLGRPQAVMVHVNVGTANTINGVLNAARDQTPMLVLAGRTPYAEHGRHGARTRNIHWAQEMFDQAGMLREAVKWDGELRDPEQAADLGRRALSIAMASPRGPTYATLPRDTLAAPVRRAMVKDGPLPAPASPPPDPDAIAQAAAWLAQAERPLIITAAAGRTREGFDALSDLADRHALPVVSFTPRFVNLAADHPMHQGYEPGPLLAEADCVLVVDTDAPWIPHLEGPPEGCRVIHLGPDPLFARYPMRSFPTDLAITADPGPGLRAIAAAMAALPAGADIAARHARLRERGTAQRAAWAAQVAEPPAGAITPEWISHCLGQALEDDAIVVNEYPLRQAFCPRTRWGSFYGQSTAGGLGWGFGAALGAKLAAPDRLVVATLGDGAYVFNNPAACHWVSQAHGLPVLVIVFNNRMYGAVRNSTLAMYRDGAAAARGGTLLADLSPAPAFEAYAEASGGYGEKVSDPAARPGALLRAIRAVTVERRQALLNVVCDY</sequence>
<dbReference type="InterPro" id="IPR011766">
    <property type="entry name" value="TPP_enzyme_TPP-bd"/>
</dbReference>
<dbReference type="NCBIfam" id="NF006203">
    <property type="entry name" value="PRK08327.1"/>
    <property type="match status" value="1"/>
</dbReference>
<dbReference type="Pfam" id="PF02776">
    <property type="entry name" value="TPP_enzyme_N"/>
    <property type="match status" value="1"/>
</dbReference>
<dbReference type="InterPro" id="IPR012001">
    <property type="entry name" value="Thiamin_PyroP_enz_TPP-bd_dom"/>
</dbReference>
<evidence type="ECO:0000313" key="8">
    <source>
        <dbReference type="Proteomes" id="UP001518989"/>
    </source>
</evidence>
<feature type="domain" description="Thiamine pyrophosphate enzyme N-terminal TPP-binding" evidence="6">
    <location>
        <begin position="11"/>
        <end position="139"/>
    </location>
</feature>
<dbReference type="SUPFAM" id="SSF52518">
    <property type="entry name" value="Thiamin diphosphate-binding fold (THDP-binding)"/>
    <property type="match status" value="2"/>
</dbReference>
<evidence type="ECO:0000256" key="3">
    <source>
        <dbReference type="RuleBase" id="RU362132"/>
    </source>
</evidence>
<dbReference type="Pfam" id="PF02775">
    <property type="entry name" value="TPP_enzyme_C"/>
    <property type="match status" value="1"/>
</dbReference>
<comment type="caution">
    <text evidence="7">The sequence shown here is derived from an EMBL/GenBank/DDBJ whole genome shotgun (WGS) entry which is preliminary data.</text>
</comment>
<organism evidence="7 8">
    <name type="scientific">Roseomonas haemaphysalidis</name>
    <dbReference type="NCBI Taxonomy" id="2768162"/>
    <lineage>
        <taxon>Bacteria</taxon>
        <taxon>Pseudomonadati</taxon>
        <taxon>Pseudomonadota</taxon>
        <taxon>Alphaproteobacteria</taxon>
        <taxon>Acetobacterales</taxon>
        <taxon>Roseomonadaceae</taxon>
        <taxon>Roseomonas</taxon>
    </lineage>
</organism>
<evidence type="ECO:0000313" key="7">
    <source>
        <dbReference type="EMBL" id="MBO1080263.1"/>
    </source>
</evidence>